<proteinExistence type="predicted"/>
<dbReference type="PANTHER" id="PTHR43394:SF1">
    <property type="entry name" value="ATP-BINDING CASSETTE SUB-FAMILY B MEMBER 10, MITOCHONDRIAL"/>
    <property type="match status" value="1"/>
</dbReference>
<dbReference type="RefSeq" id="WP_154462943.1">
    <property type="nucleotide sequence ID" value="NZ_JAXDZL010000010.1"/>
</dbReference>
<organism evidence="1 2">
    <name type="scientific">Eisenbergiella porci</name>
    <dbReference type="NCBI Taxonomy" id="2652274"/>
    <lineage>
        <taxon>Bacteria</taxon>
        <taxon>Bacillati</taxon>
        <taxon>Bacillota</taxon>
        <taxon>Clostridia</taxon>
        <taxon>Lachnospirales</taxon>
        <taxon>Lachnospiraceae</taxon>
        <taxon>Eisenbergiella</taxon>
    </lineage>
</organism>
<dbReference type="SUPFAM" id="SSF52540">
    <property type="entry name" value="P-loop containing nucleoside triphosphate hydrolases"/>
    <property type="match status" value="1"/>
</dbReference>
<reference evidence="1 2" key="1">
    <citation type="submission" date="2019-08" db="EMBL/GenBank/DDBJ databases">
        <title>In-depth cultivation of the pig gut microbiome towards novel bacterial diversity and tailored functional studies.</title>
        <authorList>
            <person name="Wylensek D."/>
            <person name="Hitch T.C.A."/>
            <person name="Clavel T."/>
        </authorList>
    </citation>
    <scope>NUCLEOTIDE SEQUENCE [LARGE SCALE GENOMIC DNA]</scope>
    <source>
        <strain evidence="1 2">WCA-389-WT-23B</strain>
    </source>
</reference>
<comment type="caution">
    <text evidence="1">The sequence shown here is derived from an EMBL/GenBank/DDBJ whole genome shotgun (WGS) entry which is preliminary data.</text>
</comment>
<dbReference type="EMBL" id="VUMI01000001">
    <property type="protein sequence ID" value="MSS86851.1"/>
    <property type="molecule type" value="Genomic_DNA"/>
</dbReference>
<dbReference type="Gene3D" id="3.40.50.300">
    <property type="entry name" value="P-loop containing nucleotide triphosphate hydrolases"/>
    <property type="match status" value="1"/>
</dbReference>
<sequence>MAKRVLNYQQERNKNWHIARVLLQDASIIILDEATASMDYLSEEKVLQNLFSEKKDSLILLITHRLKAIKFVDKIFLLENGEIREEGCFAQLIKNRSDFYELWNKHAEQQMK</sequence>
<evidence type="ECO:0000313" key="1">
    <source>
        <dbReference type="EMBL" id="MSS86851.1"/>
    </source>
</evidence>
<dbReference type="Proteomes" id="UP000436047">
    <property type="component" value="Unassembled WGS sequence"/>
</dbReference>
<evidence type="ECO:0000313" key="2">
    <source>
        <dbReference type="Proteomes" id="UP000436047"/>
    </source>
</evidence>
<dbReference type="InterPro" id="IPR027417">
    <property type="entry name" value="P-loop_NTPase"/>
</dbReference>
<dbReference type="GeneID" id="86051532"/>
<keyword evidence="2" id="KW-1185">Reference proteome</keyword>
<gene>
    <name evidence="1" type="ORF">FYJ45_00325</name>
</gene>
<protein>
    <recommendedName>
        <fullName evidence="3">ABC transporter ATP-binding protein</fullName>
    </recommendedName>
</protein>
<accession>A0A6N7VUX5</accession>
<evidence type="ECO:0008006" key="3">
    <source>
        <dbReference type="Google" id="ProtNLM"/>
    </source>
</evidence>
<dbReference type="AlphaFoldDB" id="A0A6N7VUX5"/>
<dbReference type="GO" id="GO:0015421">
    <property type="term" value="F:ABC-type oligopeptide transporter activity"/>
    <property type="evidence" value="ECO:0007669"/>
    <property type="project" value="TreeGrafter"/>
</dbReference>
<name>A0A6N7VUX5_9FIRM</name>
<dbReference type="PANTHER" id="PTHR43394">
    <property type="entry name" value="ATP-DEPENDENT PERMEASE MDL1, MITOCHONDRIAL"/>
    <property type="match status" value="1"/>
</dbReference>
<dbReference type="InterPro" id="IPR039421">
    <property type="entry name" value="Type_1_exporter"/>
</dbReference>